<comment type="caution">
    <text evidence="2">The sequence shown here is derived from an EMBL/GenBank/DDBJ whole genome shotgun (WGS) entry which is preliminary data.</text>
</comment>
<dbReference type="InterPro" id="IPR001810">
    <property type="entry name" value="F-box_dom"/>
</dbReference>
<dbReference type="SUPFAM" id="SSF81383">
    <property type="entry name" value="F-box domain"/>
    <property type="match status" value="1"/>
</dbReference>
<protein>
    <recommendedName>
        <fullName evidence="1">F-box domain-containing protein</fullName>
    </recommendedName>
</protein>
<dbReference type="AlphaFoldDB" id="A0AAV9U341"/>
<evidence type="ECO:0000259" key="1">
    <source>
        <dbReference type="Pfam" id="PF12937"/>
    </source>
</evidence>
<keyword evidence="3" id="KW-1185">Reference proteome</keyword>
<gene>
    <name evidence="2" type="ORF">TWF730_003571</name>
</gene>
<dbReference type="InterPro" id="IPR036047">
    <property type="entry name" value="F-box-like_dom_sf"/>
</dbReference>
<reference evidence="2 3" key="1">
    <citation type="submission" date="2019-10" db="EMBL/GenBank/DDBJ databases">
        <authorList>
            <person name="Palmer J.M."/>
        </authorList>
    </citation>
    <scope>NUCLEOTIDE SEQUENCE [LARGE SCALE GENOMIC DNA]</scope>
    <source>
        <strain evidence="2 3">TWF730</strain>
    </source>
</reference>
<evidence type="ECO:0000313" key="2">
    <source>
        <dbReference type="EMBL" id="KAK6334358.1"/>
    </source>
</evidence>
<accession>A0AAV9U341</accession>
<organism evidence="2 3">
    <name type="scientific">Orbilia blumenaviensis</name>
    <dbReference type="NCBI Taxonomy" id="1796055"/>
    <lineage>
        <taxon>Eukaryota</taxon>
        <taxon>Fungi</taxon>
        <taxon>Dikarya</taxon>
        <taxon>Ascomycota</taxon>
        <taxon>Pezizomycotina</taxon>
        <taxon>Orbiliomycetes</taxon>
        <taxon>Orbiliales</taxon>
        <taxon>Orbiliaceae</taxon>
        <taxon>Orbilia</taxon>
    </lineage>
</organism>
<proteinExistence type="predicted"/>
<dbReference type="EMBL" id="JAVHNS010000015">
    <property type="protein sequence ID" value="KAK6334358.1"/>
    <property type="molecule type" value="Genomic_DNA"/>
</dbReference>
<dbReference type="Pfam" id="PF12937">
    <property type="entry name" value="F-box-like"/>
    <property type="match status" value="1"/>
</dbReference>
<sequence>MASLAGLGIIPELLYEVLGYLEAPDIFALLLTCRAFYPVCHKHLWSTIRLIHRPEKPYDICSKLVHILQTSGSQNPGLKYTKNLHIDMTGLLNTKGFSRDSLRCCIETLLKTPGLQLSRVELHYDLYTWCQKTSKYRSNRGMIYAMPVVIGMEEDLEHPDIYRSLQDLRDYSEAQKSEDFSVAVTGALDTVIVRMMDAEKITFLNLGINWGRNLCRILERAPFNEPQSEDDTDSYRDLEFSRIDEGDNDDYRYRPAYHRDTCQWNMQIAMHLTQLLAQGTNLKTLILHTFSVQPYRRYVDFKMLGALKRLQITIASLPKLETLEILDDFFHPSFFVIPPESTISVTYQGLFSDVWYKRLKGCPLTNVQVLKINHRPDQGSKSRWCRTDFRSEQIRDVKVCGLRRFEVEGVRRLDLIQCILKRNRGLEETSKRQLLEMIMSQLRASADSKLRVALSNTLDCIRDAEIESDHPIYQHMHDEDEIFISAVLNWCMGELPRAMEQSEVWLRASFQAYRFITDCEEVFNISLGIYRGMLNAEYTLKFLEPGYKAQGEVDEPLRERFRNIADGNENHDAWIVKLERFAGCFERCQENAFKKIRLLARDLAEDFVTQWMGSGELCNTDLSILESNFAQECAKKLGSRDIGST</sequence>
<evidence type="ECO:0000313" key="3">
    <source>
        <dbReference type="Proteomes" id="UP001373714"/>
    </source>
</evidence>
<feature type="domain" description="F-box" evidence="1">
    <location>
        <begin position="11"/>
        <end position="49"/>
    </location>
</feature>
<name>A0AAV9U341_9PEZI</name>
<dbReference type="Proteomes" id="UP001373714">
    <property type="component" value="Unassembled WGS sequence"/>
</dbReference>